<sequence>MKKLAIVLIVTLTAAFMSGCMFPQERRAENRMPYEDQVRSVQSAVDQFKEANGGILPIKTKEEGTPLYEKYPIDFKKLMPQFIAEPPGNAFESGGIFQYALVDVEKNPTVKLIDLRMAEQIRDIQMRIRSQGYPPFKDNIANNVYTLDFKKIGFKEEPYVVSPYTNQNLPLVISGDGHIYVDYSSDLYAALKKSGKKMKPGEDIRPLLLEGSLFAPAFSLPYTVNEKNEPIFMVK</sequence>
<gene>
    <name evidence="2" type="ORF">A8F95_03375</name>
</gene>
<reference evidence="3" key="1">
    <citation type="submission" date="2016-05" db="EMBL/GenBank/DDBJ databases">
        <authorList>
            <person name="Liu B."/>
            <person name="Wang J."/>
            <person name="Zhu Y."/>
            <person name="Liu G."/>
            <person name="Chen Q."/>
            <person name="Chen Z."/>
            <person name="Lan J."/>
            <person name="Che J."/>
            <person name="Ge C."/>
            <person name="Shi H."/>
            <person name="Pan Z."/>
            <person name="Liu X."/>
        </authorList>
    </citation>
    <scope>NUCLEOTIDE SEQUENCE [LARGE SCALE GENOMIC DNA]</scope>
    <source>
        <strain evidence="3">FJAT-27215</strain>
    </source>
</reference>
<dbReference type="RefSeq" id="WP_065409219.1">
    <property type="nucleotide sequence ID" value="NZ_MAYT01000001.1"/>
</dbReference>
<evidence type="ECO:0000256" key="1">
    <source>
        <dbReference type="SAM" id="SignalP"/>
    </source>
</evidence>
<evidence type="ECO:0000313" key="3">
    <source>
        <dbReference type="Proteomes" id="UP000092578"/>
    </source>
</evidence>
<keyword evidence="3" id="KW-1185">Reference proteome</keyword>
<organism evidence="2 3">
    <name type="scientific">Pseudobacillus wudalianchiensis</name>
    <dbReference type="NCBI Taxonomy" id="1743143"/>
    <lineage>
        <taxon>Bacteria</taxon>
        <taxon>Bacillati</taxon>
        <taxon>Bacillota</taxon>
        <taxon>Bacilli</taxon>
        <taxon>Bacillales</taxon>
        <taxon>Bacillaceae</taxon>
        <taxon>Pseudobacillus</taxon>
    </lineage>
</organism>
<dbReference type="EMBL" id="MAYT01000001">
    <property type="protein sequence ID" value="OCA92744.1"/>
    <property type="molecule type" value="Genomic_DNA"/>
</dbReference>
<dbReference type="PROSITE" id="PS51257">
    <property type="entry name" value="PROKAR_LIPOPROTEIN"/>
    <property type="match status" value="1"/>
</dbReference>
<dbReference type="Proteomes" id="UP000092578">
    <property type="component" value="Unassembled WGS sequence"/>
</dbReference>
<feature type="chain" id="PRO_5039165012" description="ABC transporter periplasmic binding protein yphF" evidence="1">
    <location>
        <begin position="24"/>
        <end position="235"/>
    </location>
</feature>
<proteinExistence type="predicted"/>
<name>A0A1B9B9H1_9BACI</name>
<protein>
    <recommendedName>
        <fullName evidence="4">ABC transporter periplasmic binding protein yphF</fullName>
    </recommendedName>
</protein>
<accession>A0A1B9B9H1</accession>
<evidence type="ECO:0000313" key="2">
    <source>
        <dbReference type="EMBL" id="OCA92744.1"/>
    </source>
</evidence>
<feature type="signal peptide" evidence="1">
    <location>
        <begin position="1"/>
        <end position="23"/>
    </location>
</feature>
<dbReference type="AlphaFoldDB" id="A0A1B9B9H1"/>
<evidence type="ECO:0008006" key="4">
    <source>
        <dbReference type="Google" id="ProtNLM"/>
    </source>
</evidence>
<keyword evidence="1" id="KW-0732">Signal</keyword>
<comment type="caution">
    <text evidence="2">The sequence shown here is derived from an EMBL/GenBank/DDBJ whole genome shotgun (WGS) entry which is preliminary data.</text>
</comment>